<gene>
    <name evidence="1" type="ORF">GCM10023143_12860</name>
</gene>
<comment type="caution">
    <text evidence="1">The sequence shown here is derived from an EMBL/GenBank/DDBJ whole genome shotgun (WGS) entry which is preliminary data.</text>
</comment>
<dbReference type="EMBL" id="BAABFN010000002">
    <property type="protein sequence ID" value="GAA4306753.1"/>
    <property type="molecule type" value="Genomic_DNA"/>
</dbReference>
<name>A0ABP8FLU4_9BACT</name>
<accession>A0ABP8FLU4</accession>
<organism evidence="1 2">
    <name type="scientific">Compostibacter hankyongensis</name>
    <dbReference type="NCBI Taxonomy" id="1007089"/>
    <lineage>
        <taxon>Bacteria</taxon>
        <taxon>Pseudomonadati</taxon>
        <taxon>Bacteroidota</taxon>
        <taxon>Chitinophagia</taxon>
        <taxon>Chitinophagales</taxon>
        <taxon>Chitinophagaceae</taxon>
        <taxon>Compostibacter</taxon>
    </lineage>
</organism>
<sequence>MEEILVFKTDASEQTDLEALRRLFSREQKVRSWNFDFDDCDNIFRLVSAGITCEEVITMLASLDIRATEL</sequence>
<evidence type="ECO:0000313" key="1">
    <source>
        <dbReference type="EMBL" id="GAA4306753.1"/>
    </source>
</evidence>
<dbReference type="Proteomes" id="UP001501207">
    <property type="component" value="Unassembled WGS sequence"/>
</dbReference>
<keyword evidence="2" id="KW-1185">Reference proteome</keyword>
<evidence type="ECO:0000313" key="2">
    <source>
        <dbReference type="Proteomes" id="UP001501207"/>
    </source>
</evidence>
<reference evidence="2" key="1">
    <citation type="journal article" date="2019" name="Int. J. Syst. Evol. Microbiol.">
        <title>The Global Catalogue of Microorganisms (GCM) 10K type strain sequencing project: providing services to taxonomists for standard genome sequencing and annotation.</title>
        <authorList>
            <consortium name="The Broad Institute Genomics Platform"/>
            <consortium name="The Broad Institute Genome Sequencing Center for Infectious Disease"/>
            <person name="Wu L."/>
            <person name="Ma J."/>
        </authorList>
    </citation>
    <scope>NUCLEOTIDE SEQUENCE [LARGE SCALE GENOMIC DNA]</scope>
    <source>
        <strain evidence="2">JCM 17664</strain>
    </source>
</reference>
<proteinExistence type="predicted"/>
<protein>
    <submittedName>
        <fullName evidence="1">Uncharacterized protein</fullName>
    </submittedName>
</protein>
<dbReference type="RefSeq" id="WP_344977276.1">
    <property type="nucleotide sequence ID" value="NZ_BAABFN010000002.1"/>
</dbReference>